<dbReference type="PROSITE" id="PS00086">
    <property type="entry name" value="CYTOCHROME_P450"/>
    <property type="match status" value="1"/>
</dbReference>
<dbReference type="SUPFAM" id="SSF48264">
    <property type="entry name" value="Cytochrome P450"/>
    <property type="match status" value="1"/>
</dbReference>
<dbReference type="InterPro" id="IPR017972">
    <property type="entry name" value="Cyt_P450_CS"/>
</dbReference>
<comment type="similarity">
    <text evidence="3 10">Belongs to the cytochrome P450 family.</text>
</comment>
<keyword evidence="6 10" id="KW-0560">Oxidoreductase</keyword>
<dbReference type="PANTHER" id="PTHR24291:SF105">
    <property type="entry name" value="CYTOCHROME P450 4P1-RELATED"/>
    <property type="match status" value="1"/>
</dbReference>
<dbReference type="EC" id="1.6.2.4" evidence="12"/>
<dbReference type="AlphaFoldDB" id="A0A7G3WA68"/>
<evidence type="ECO:0000313" key="12">
    <source>
        <dbReference type="EMBL" id="QEL53076.1"/>
    </source>
</evidence>
<evidence type="ECO:0000256" key="10">
    <source>
        <dbReference type="RuleBase" id="RU000461"/>
    </source>
</evidence>
<dbReference type="InterPro" id="IPR001128">
    <property type="entry name" value="Cyt_P450"/>
</dbReference>
<keyword evidence="5 9" id="KW-0479">Metal-binding</keyword>
<dbReference type="GO" id="GO:0016705">
    <property type="term" value="F:oxidoreductase activity, acting on paired donors, with incorporation or reduction of molecular oxygen"/>
    <property type="evidence" value="ECO:0007669"/>
    <property type="project" value="InterPro"/>
</dbReference>
<feature type="binding site" description="axial binding residue" evidence="9">
    <location>
        <position position="439"/>
    </location>
    <ligand>
        <name>heme</name>
        <dbReference type="ChEBI" id="CHEBI:30413"/>
    </ligand>
    <ligandPart>
        <name>Fe</name>
        <dbReference type="ChEBI" id="CHEBI:18248"/>
    </ligandPart>
</feature>
<feature type="signal peptide" evidence="11">
    <location>
        <begin position="1"/>
        <end position="20"/>
    </location>
</feature>
<name>A0A7G3WA68_MYTSE</name>
<comment type="cofactor">
    <cofactor evidence="1 9">
        <name>heme</name>
        <dbReference type="ChEBI" id="CHEBI:30413"/>
    </cofactor>
</comment>
<sequence>MLLTLALLAIITLVLWRLLADDENNLDALPGPPRHPIIGCALEFLKISPRGLFLKMRQYKEDYGDRYVIKMMKRRILHLSNEKDIEVVLSHSRNIKKSKPYTFLEAWLGTGLLLSSGAKWHRRRKILTPTFHFNILRSFAVVMKERSQHLVEKLKGVEGSEVNLLPVISDYTLFTICETAMGTQLDADKSSKTVEYKTAILEIGNLLLGRLTRVWLHNEYLFRKFPIGRRFEDCLKKVHSFADNVIMERKKNWKPGQSEVTEDDVLIGEKKRYAMLDLLLEAEAKGEIDLEGIREEVNTFMFEGHDTTAMAIVLGLMLIADHEEVQNRIYEECQKVLGDSDRTPSMSELADMKYLEAVIKEILRLYPSVPFIAREITEDFMLDDLPVKKGSEVSIHIYDLHRQPHLFPEPDAFKPDRFYSGAPMHPYAFVPFSAGPRNCIGQRFAMLEMKFVISAICRNFRLSPKEKGYRPALLADMLIRPEGPIYVKFNRR</sequence>
<evidence type="ECO:0000256" key="5">
    <source>
        <dbReference type="ARBA" id="ARBA00022723"/>
    </source>
</evidence>
<dbReference type="GO" id="GO:0020037">
    <property type="term" value="F:heme binding"/>
    <property type="evidence" value="ECO:0007669"/>
    <property type="project" value="InterPro"/>
</dbReference>
<evidence type="ECO:0000256" key="7">
    <source>
        <dbReference type="ARBA" id="ARBA00023004"/>
    </source>
</evidence>
<evidence type="ECO:0000256" key="3">
    <source>
        <dbReference type="ARBA" id="ARBA00010617"/>
    </source>
</evidence>
<dbReference type="EMBL" id="MH346393">
    <property type="protein sequence ID" value="QEL53076.1"/>
    <property type="molecule type" value="mRNA"/>
</dbReference>
<proteinExistence type="evidence at transcript level"/>
<accession>A0A7G3WA68</accession>
<evidence type="ECO:0000256" key="11">
    <source>
        <dbReference type="SAM" id="SignalP"/>
    </source>
</evidence>
<evidence type="ECO:0000256" key="2">
    <source>
        <dbReference type="ARBA" id="ARBA00003690"/>
    </source>
</evidence>
<dbReference type="Pfam" id="PF00067">
    <property type="entry name" value="p450"/>
    <property type="match status" value="1"/>
</dbReference>
<dbReference type="PRINTS" id="PR00463">
    <property type="entry name" value="EP450I"/>
</dbReference>
<keyword evidence="8 10" id="KW-0503">Monooxygenase</keyword>
<evidence type="ECO:0000256" key="8">
    <source>
        <dbReference type="ARBA" id="ARBA00023033"/>
    </source>
</evidence>
<dbReference type="InterPro" id="IPR036396">
    <property type="entry name" value="Cyt_P450_sf"/>
</dbReference>
<dbReference type="GO" id="GO:0003958">
    <property type="term" value="F:NADPH-hemoprotein reductase activity"/>
    <property type="evidence" value="ECO:0007669"/>
    <property type="project" value="UniProtKB-EC"/>
</dbReference>
<dbReference type="PRINTS" id="PR00385">
    <property type="entry name" value="P450"/>
</dbReference>
<dbReference type="GO" id="GO:0004497">
    <property type="term" value="F:monooxygenase activity"/>
    <property type="evidence" value="ECO:0007669"/>
    <property type="project" value="UniProtKB-KW"/>
</dbReference>
<keyword evidence="11" id="KW-0732">Signal</keyword>
<dbReference type="PANTHER" id="PTHR24291">
    <property type="entry name" value="CYTOCHROME P450 FAMILY 4"/>
    <property type="match status" value="1"/>
</dbReference>
<organism evidence="12">
    <name type="scientific">Mythimna separata</name>
    <name type="common">Oriental armyworm</name>
    <name type="synonym">Pseudaletia separata</name>
    <dbReference type="NCBI Taxonomy" id="271217"/>
    <lineage>
        <taxon>Eukaryota</taxon>
        <taxon>Metazoa</taxon>
        <taxon>Ecdysozoa</taxon>
        <taxon>Arthropoda</taxon>
        <taxon>Hexapoda</taxon>
        <taxon>Insecta</taxon>
        <taxon>Pterygota</taxon>
        <taxon>Neoptera</taxon>
        <taxon>Endopterygota</taxon>
        <taxon>Lepidoptera</taxon>
        <taxon>Glossata</taxon>
        <taxon>Ditrysia</taxon>
        <taxon>Noctuoidea</taxon>
        <taxon>Noctuidae</taxon>
        <taxon>Noctuinae</taxon>
        <taxon>Hadenini</taxon>
        <taxon>Mythimna</taxon>
    </lineage>
</organism>
<dbReference type="CDD" id="cd20628">
    <property type="entry name" value="CYP4"/>
    <property type="match status" value="1"/>
</dbReference>
<evidence type="ECO:0000256" key="1">
    <source>
        <dbReference type="ARBA" id="ARBA00001971"/>
    </source>
</evidence>
<evidence type="ECO:0000256" key="4">
    <source>
        <dbReference type="ARBA" id="ARBA00022617"/>
    </source>
</evidence>
<protein>
    <submittedName>
        <fullName evidence="12">Cytochrome P450 CYP4A308</fullName>
        <ecNumber evidence="12">1.6.2.4</ecNumber>
    </submittedName>
</protein>
<dbReference type="InterPro" id="IPR050196">
    <property type="entry name" value="Cytochrome_P450_Monoox"/>
</dbReference>
<evidence type="ECO:0000256" key="9">
    <source>
        <dbReference type="PIRSR" id="PIRSR602401-1"/>
    </source>
</evidence>
<dbReference type="Gene3D" id="1.10.630.10">
    <property type="entry name" value="Cytochrome P450"/>
    <property type="match status" value="1"/>
</dbReference>
<keyword evidence="7 9" id="KW-0408">Iron</keyword>
<dbReference type="InterPro" id="IPR002401">
    <property type="entry name" value="Cyt_P450_E_grp-I"/>
</dbReference>
<feature type="chain" id="PRO_5028945631" evidence="11">
    <location>
        <begin position="21"/>
        <end position="492"/>
    </location>
</feature>
<evidence type="ECO:0000256" key="6">
    <source>
        <dbReference type="ARBA" id="ARBA00023002"/>
    </source>
</evidence>
<reference evidence="12" key="1">
    <citation type="submission" date="2018-05" db="EMBL/GenBank/DDBJ databases">
        <title>Characterization of multiple P450s from Mythimna separate Walker.</title>
        <authorList>
            <person name="Li X."/>
            <person name="Yang X."/>
        </authorList>
    </citation>
    <scope>NUCLEOTIDE SEQUENCE</scope>
</reference>
<comment type="function">
    <text evidence="2">May be involved in the metabolism of insect hormones and in the breakdown of synthetic insecticides.</text>
</comment>
<dbReference type="GO" id="GO:0005506">
    <property type="term" value="F:iron ion binding"/>
    <property type="evidence" value="ECO:0007669"/>
    <property type="project" value="InterPro"/>
</dbReference>
<keyword evidence="4 9" id="KW-0349">Heme</keyword>